<name>A0A1N7QHS7_9BACT</name>
<comment type="pathway">
    <text evidence="4 19">Cell wall biogenesis; peptidoglycan biosynthesis.</text>
</comment>
<evidence type="ECO:0000256" key="16">
    <source>
        <dbReference type="ARBA" id="ARBA00023316"/>
    </source>
</evidence>
<evidence type="ECO:0000256" key="4">
    <source>
        <dbReference type="ARBA" id="ARBA00004752"/>
    </source>
</evidence>
<dbReference type="Proteomes" id="UP000186917">
    <property type="component" value="Unassembled WGS sequence"/>
</dbReference>
<feature type="active site" description="Proton donor" evidence="19">
    <location>
        <position position="244"/>
    </location>
</feature>
<evidence type="ECO:0000256" key="9">
    <source>
        <dbReference type="ARBA" id="ARBA00022630"/>
    </source>
</evidence>
<keyword evidence="22" id="KW-1185">Reference proteome</keyword>
<evidence type="ECO:0000256" key="10">
    <source>
        <dbReference type="ARBA" id="ARBA00022827"/>
    </source>
</evidence>
<feature type="domain" description="FAD-binding PCMH-type" evidence="20">
    <location>
        <begin position="21"/>
        <end position="194"/>
    </location>
</feature>
<dbReference type="STRING" id="477680.SAMN05421788_105283"/>
<keyword evidence="16 19" id="KW-0961">Cell wall biogenesis/degradation</keyword>
<dbReference type="Gene3D" id="3.90.78.10">
    <property type="entry name" value="UDP-N-acetylenolpyruvoylglucosamine reductase, C-terminal domain"/>
    <property type="match status" value="1"/>
</dbReference>
<evidence type="ECO:0000256" key="11">
    <source>
        <dbReference type="ARBA" id="ARBA00022857"/>
    </source>
</evidence>
<evidence type="ECO:0000256" key="7">
    <source>
        <dbReference type="ARBA" id="ARBA00022490"/>
    </source>
</evidence>
<dbReference type="InterPro" id="IPR006094">
    <property type="entry name" value="Oxid_FAD_bind_N"/>
</dbReference>
<keyword evidence="14 19" id="KW-0560">Oxidoreductase</keyword>
<dbReference type="NCBIfam" id="NF000755">
    <property type="entry name" value="PRK00046.1"/>
    <property type="match status" value="1"/>
</dbReference>
<dbReference type="Gene3D" id="3.30.43.10">
    <property type="entry name" value="Uridine Diphospho-n-acetylenolpyruvylglucosamine Reductase, domain 2"/>
    <property type="match status" value="1"/>
</dbReference>
<dbReference type="InterPro" id="IPR016167">
    <property type="entry name" value="FAD-bd_PCMH_sub1"/>
</dbReference>
<dbReference type="Pfam" id="PF02873">
    <property type="entry name" value="MurB_C"/>
    <property type="match status" value="1"/>
</dbReference>
<evidence type="ECO:0000259" key="20">
    <source>
        <dbReference type="PROSITE" id="PS51387"/>
    </source>
</evidence>
<evidence type="ECO:0000256" key="14">
    <source>
        <dbReference type="ARBA" id="ARBA00023002"/>
    </source>
</evidence>
<dbReference type="PANTHER" id="PTHR21071">
    <property type="entry name" value="UDP-N-ACETYLENOLPYRUVOYLGLUCOSAMINE REDUCTASE"/>
    <property type="match status" value="1"/>
</dbReference>
<dbReference type="EC" id="1.3.1.98" evidence="5 19"/>
<evidence type="ECO:0000313" key="21">
    <source>
        <dbReference type="EMBL" id="SIT22349.1"/>
    </source>
</evidence>
<dbReference type="NCBIfam" id="TIGR00179">
    <property type="entry name" value="murB"/>
    <property type="match status" value="1"/>
</dbReference>
<dbReference type="GO" id="GO:0005829">
    <property type="term" value="C:cytosol"/>
    <property type="evidence" value="ECO:0007669"/>
    <property type="project" value="TreeGrafter"/>
</dbReference>
<evidence type="ECO:0000256" key="15">
    <source>
        <dbReference type="ARBA" id="ARBA00023306"/>
    </source>
</evidence>
<keyword evidence="11 19" id="KW-0521">NADP</keyword>
<comment type="catalytic activity">
    <reaction evidence="18 19">
        <text>UDP-N-acetyl-alpha-D-muramate + NADP(+) = UDP-N-acetyl-3-O-(1-carboxyvinyl)-alpha-D-glucosamine + NADPH + H(+)</text>
        <dbReference type="Rhea" id="RHEA:12248"/>
        <dbReference type="ChEBI" id="CHEBI:15378"/>
        <dbReference type="ChEBI" id="CHEBI:57783"/>
        <dbReference type="ChEBI" id="CHEBI:58349"/>
        <dbReference type="ChEBI" id="CHEBI:68483"/>
        <dbReference type="ChEBI" id="CHEBI:70757"/>
        <dbReference type="EC" id="1.3.1.98"/>
    </reaction>
</comment>
<comment type="subcellular location">
    <subcellularLocation>
        <location evidence="3 19">Cytoplasm</location>
    </subcellularLocation>
</comment>
<evidence type="ECO:0000256" key="5">
    <source>
        <dbReference type="ARBA" id="ARBA00012518"/>
    </source>
</evidence>
<keyword evidence="10 19" id="KW-0274">FAD</keyword>
<evidence type="ECO:0000256" key="13">
    <source>
        <dbReference type="ARBA" id="ARBA00022984"/>
    </source>
</evidence>
<dbReference type="AlphaFoldDB" id="A0A1N7QHS7"/>
<evidence type="ECO:0000256" key="3">
    <source>
        <dbReference type="ARBA" id="ARBA00004496"/>
    </source>
</evidence>
<keyword evidence="12 19" id="KW-0133">Cell shape</keyword>
<keyword evidence="13 19" id="KW-0573">Peptidoglycan synthesis</keyword>
<dbReference type="SUPFAM" id="SSF56176">
    <property type="entry name" value="FAD-binding/transporter-associated domain-like"/>
    <property type="match status" value="1"/>
</dbReference>
<evidence type="ECO:0000256" key="19">
    <source>
        <dbReference type="HAMAP-Rule" id="MF_00037"/>
    </source>
</evidence>
<dbReference type="UniPathway" id="UPA00219"/>
<protein>
    <recommendedName>
        <fullName evidence="6 19">UDP-N-acetylenolpyruvoylglucosamine reductase</fullName>
        <ecNumber evidence="5 19">1.3.1.98</ecNumber>
    </recommendedName>
    <alternativeName>
        <fullName evidence="17 19">UDP-N-acetylmuramate dehydrogenase</fullName>
    </alternativeName>
</protein>
<evidence type="ECO:0000256" key="1">
    <source>
        <dbReference type="ARBA" id="ARBA00001974"/>
    </source>
</evidence>
<dbReference type="PANTHER" id="PTHR21071:SF4">
    <property type="entry name" value="UDP-N-ACETYLENOLPYRUVOYLGLUCOSAMINE REDUCTASE"/>
    <property type="match status" value="1"/>
</dbReference>
<dbReference type="InterPro" id="IPR016169">
    <property type="entry name" value="FAD-bd_PCMH_sub2"/>
</dbReference>
<dbReference type="SUPFAM" id="SSF56194">
    <property type="entry name" value="Uridine diphospho-N-Acetylenolpyruvylglucosamine reductase, MurB, C-terminal domain"/>
    <property type="match status" value="1"/>
</dbReference>
<dbReference type="InterPro" id="IPR011601">
    <property type="entry name" value="MurB_C"/>
</dbReference>
<evidence type="ECO:0000256" key="8">
    <source>
        <dbReference type="ARBA" id="ARBA00022618"/>
    </source>
</evidence>
<evidence type="ECO:0000256" key="17">
    <source>
        <dbReference type="ARBA" id="ARBA00031026"/>
    </source>
</evidence>
<dbReference type="Pfam" id="PF01565">
    <property type="entry name" value="FAD_binding_4"/>
    <property type="match status" value="1"/>
</dbReference>
<evidence type="ECO:0000256" key="12">
    <source>
        <dbReference type="ARBA" id="ARBA00022960"/>
    </source>
</evidence>
<evidence type="ECO:0000256" key="18">
    <source>
        <dbReference type="ARBA" id="ARBA00048914"/>
    </source>
</evidence>
<organism evidence="21 22">
    <name type="scientific">Filimonas lacunae</name>
    <dbReference type="NCBI Taxonomy" id="477680"/>
    <lineage>
        <taxon>Bacteria</taxon>
        <taxon>Pseudomonadati</taxon>
        <taxon>Bacteroidota</taxon>
        <taxon>Chitinophagia</taxon>
        <taxon>Chitinophagales</taxon>
        <taxon>Chitinophagaceae</taxon>
        <taxon>Filimonas</taxon>
    </lineage>
</organism>
<proteinExistence type="inferred from homology"/>
<dbReference type="EMBL" id="FTOR01000005">
    <property type="protein sequence ID" value="SIT22349.1"/>
    <property type="molecule type" value="Genomic_DNA"/>
</dbReference>
<dbReference type="GO" id="GO:0008762">
    <property type="term" value="F:UDP-N-acetylmuramate dehydrogenase activity"/>
    <property type="evidence" value="ECO:0007669"/>
    <property type="project" value="UniProtKB-UniRule"/>
</dbReference>
<dbReference type="PROSITE" id="PS51387">
    <property type="entry name" value="FAD_PCMH"/>
    <property type="match status" value="1"/>
</dbReference>
<sequence>MIMLTSSIQENKELKPFNTFGIAATARYFAAFSTVEQLKELLIYSHQAGQQNLLVLGGGSNMLFTQNYNGLVIKNELKGIELVKEDANHYYIKAWGGENWHRFVQYCIQHNYAGLENLSLIPGCVGASPMQNIGAYGVEIKDVCESLEALHIESQSVVTFHHTECNFGYRESVFKNKYKGQFIILNVTYRLNKQPVYHTSYGAIEQELAAMGSQQLNIAAIAQAVINIRSSKLPNPAEVGNAGSFFKNPTIPQTQFRALQQQHATIPHYAVAPDSNGQAWEKIPAAWLIEQCGWKGYRKGDAGCHSKQPLVLVNYANATGNEIFQLSEEIISSVNQQFGITLEREVNII</sequence>
<dbReference type="GO" id="GO:0071949">
    <property type="term" value="F:FAD binding"/>
    <property type="evidence" value="ECO:0007669"/>
    <property type="project" value="InterPro"/>
</dbReference>
<comment type="function">
    <text evidence="2 19">Cell wall formation.</text>
</comment>
<dbReference type="InterPro" id="IPR036635">
    <property type="entry name" value="MurB_C_sf"/>
</dbReference>
<evidence type="ECO:0000256" key="6">
    <source>
        <dbReference type="ARBA" id="ARBA00015188"/>
    </source>
</evidence>
<keyword evidence="7 19" id="KW-0963">Cytoplasm</keyword>
<accession>A0A1N7QHS7</accession>
<comment type="cofactor">
    <cofactor evidence="1 19">
        <name>FAD</name>
        <dbReference type="ChEBI" id="CHEBI:57692"/>
    </cofactor>
</comment>
<evidence type="ECO:0000256" key="2">
    <source>
        <dbReference type="ARBA" id="ARBA00003921"/>
    </source>
</evidence>
<dbReference type="Gene3D" id="3.30.465.10">
    <property type="match status" value="1"/>
</dbReference>
<dbReference type="InterPro" id="IPR016166">
    <property type="entry name" value="FAD-bd_PCMH"/>
</dbReference>
<dbReference type="HAMAP" id="MF_00037">
    <property type="entry name" value="MurB"/>
    <property type="match status" value="1"/>
</dbReference>
<dbReference type="InterPro" id="IPR036318">
    <property type="entry name" value="FAD-bd_PCMH-like_sf"/>
</dbReference>
<dbReference type="GO" id="GO:0008360">
    <property type="term" value="P:regulation of cell shape"/>
    <property type="evidence" value="ECO:0007669"/>
    <property type="project" value="UniProtKB-KW"/>
</dbReference>
<gene>
    <name evidence="19" type="primary">murB</name>
    <name evidence="21" type="ORF">SAMN05421788_105283</name>
</gene>
<dbReference type="GO" id="GO:0051301">
    <property type="term" value="P:cell division"/>
    <property type="evidence" value="ECO:0007669"/>
    <property type="project" value="UniProtKB-KW"/>
</dbReference>
<comment type="similarity">
    <text evidence="19">Belongs to the MurB family.</text>
</comment>
<feature type="active site" evidence="19">
    <location>
        <position position="170"/>
    </location>
</feature>
<evidence type="ECO:0000313" key="22">
    <source>
        <dbReference type="Proteomes" id="UP000186917"/>
    </source>
</evidence>
<keyword evidence="8 19" id="KW-0132">Cell division</keyword>
<dbReference type="GO" id="GO:0071555">
    <property type="term" value="P:cell wall organization"/>
    <property type="evidence" value="ECO:0007669"/>
    <property type="project" value="UniProtKB-KW"/>
</dbReference>
<reference evidence="22" key="1">
    <citation type="submission" date="2017-01" db="EMBL/GenBank/DDBJ databases">
        <authorList>
            <person name="Varghese N."/>
            <person name="Submissions S."/>
        </authorList>
    </citation>
    <scope>NUCLEOTIDE SEQUENCE [LARGE SCALE GENOMIC DNA]</scope>
    <source>
        <strain evidence="22">DSM 21054</strain>
    </source>
</reference>
<dbReference type="InterPro" id="IPR003170">
    <property type="entry name" value="MurB"/>
</dbReference>
<dbReference type="GO" id="GO:0009252">
    <property type="term" value="P:peptidoglycan biosynthetic process"/>
    <property type="evidence" value="ECO:0007669"/>
    <property type="project" value="UniProtKB-UniRule"/>
</dbReference>
<keyword evidence="9 19" id="KW-0285">Flavoprotein</keyword>
<keyword evidence="15 19" id="KW-0131">Cell cycle</keyword>
<feature type="active site" evidence="19">
    <location>
        <position position="345"/>
    </location>
</feature>